<reference evidence="3" key="1">
    <citation type="submission" date="2021-03" db="EMBL/GenBank/DDBJ databases">
        <title>Comparative genomics and phylogenomic investigation of the class Geoglossomycetes provide insights into ecological specialization and systematics.</title>
        <authorList>
            <person name="Melie T."/>
            <person name="Pirro S."/>
            <person name="Miller A.N."/>
            <person name="Quandt A."/>
        </authorList>
    </citation>
    <scope>NUCLEOTIDE SEQUENCE</scope>
    <source>
        <strain evidence="3">CAQ_001_2017</strain>
    </source>
</reference>
<dbReference type="AlphaFoldDB" id="A0A9P8LAV9"/>
<dbReference type="EMBL" id="JAGHQM010000778">
    <property type="protein sequence ID" value="KAH0558661.1"/>
    <property type="molecule type" value="Genomic_DNA"/>
</dbReference>
<proteinExistence type="predicted"/>
<keyword evidence="1" id="KW-0175">Coiled coil</keyword>
<feature type="region of interest" description="Disordered" evidence="2">
    <location>
        <begin position="72"/>
        <end position="99"/>
    </location>
</feature>
<feature type="coiled-coil region" evidence="1">
    <location>
        <begin position="18"/>
        <end position="45"/>
    </location>
</feature>
<name>A0A9P8LAV9_9PEZI</name>
<organism evidence="3 4">
    <name type="scientific">Trichoglossum hirsutum</name>
    <dbReference type="NCBI Taxonomy" id="265104"/>
    <lineage>
        <taxon>Eukaryota</taxon>
        <taxon>Fungi</taxon>
        <taxon>Dikarya</taxon>
        <taxon>Ascomycota</taxon>
        <taxon>Pezizomycotina</taxon>
        <taxon>Geoglossomycetes</taxon>
        <taxon>Geoglossales</taxon>
        <taxon>Geoglossaceae</taxon>
        <taxon>Trichoglossum</taxon>
    </lineage>
</organism>
<accession>A0A9P8LAV9</accession>
<evidence type="ECO:0000256" key="1">
    <source>
        <dbReference type="SAM" id="Coils"/>
    </source>
</evidence>
<protein>
    <submittedName>
        <fullName evidence="3">Uncharacterized protein</fullName>
    </submittedName>
</protein>
<feature type="compositionally biased region" description="Low complexity" evidence="2">
    <location>
        <begin position="85"/>
        <end position="99"/>
    </location>
</feature>
<gene>
    <name evidence="3" type="ORF">GP486_004692</name>
</gene>
<comment type="caution">
    <text evidence="3">The sequence shown here is derived from an EMBL/GenBank/DDBJ whole genome shotgun (WGS) entry which is preliminary data.</text>
</comment>
<keyword evidence="4" id="KW-1185">Reference proteome</keyword>
<dbReference type="Proteomes" id="UP000750711">
    <property type="component" value="Unassembled WGS sequence"/>
</dbReference>
<evidence type="ECO:0000256" key="2">
    <source>
        <dbReference type="SAM" id="MobiDB-lite"/>
    </source>
</evidence>
<evidence type="ECO:0000313" key="4">
    <source>
        <dbReference type="Proteomes" id="UP000750711"/>
    </source>
</evidence>
<feature type="non-terminal residue" evidence="3">
    <location>
        <position position="1"/>
    </location>
</feature>
<sequence>MSVRDVFYTFTDSSYTSVERLDIIAKRLSAEADSADAEADELLAKLNAIRACACRLCKQVAHATSNADKIMHNEMEQMDAEELPAGSAGSGAASGNQAAAASPVPSSLALDFNVEDLLRMLQGFPYSPAS</sequence>
<evidence type="ECO:0000313" key="3">
    <source>
        <dbReference type="EMBL" id="KAH0558661.1"/>
    </source>
</evidence>